<reference evidence="1" key="2">
    <citation type="journal article" date="2015" name="Data Brief">
        <title>Shoot transcriptome of the giant reed, Arundo donax.</title>
        <authorList>
            <person name="Barrero R.A."/>
            <person name="Guerrero F.D."/>
            <person name="Moolhuijzen P."/>
            <person name="Goolsby J.A."/>
            <person name="Tidwell J."/>
            <person name="Bellgard S.E."/>
            <person name="Bellgard M.I."/>
        </authorList>
    </citation>
    <scope>NUCLEOTIDE SEQUENCE</scope>
    <source>
        <tissue evidence="1">Shoot tissue taken approximately 20 cm above the soil surface</tissue>
    </source>
</reference>
<proteinExistence type="predicted"/>
<accession>A0A0A9FTM7</accession>
<sequence>MFLHLLTVTVLGISSTDLHFKMPGSFFSVLTLASLDSCSRKELNGS</sequence>
<name>A0A0A9FTM7_ARUDO</name>
<protein>
    <submittedName>
        <fullName evidence="1">Uncharacterized protein</fullName>
    </submittedName>
</protein>
<evidence type="ECO:0000313" key="1">
    <source>
        <dbReference type="EMBL" id="JAE16220.1"/>
    </source>
</evidence>
<reference evidence="1" key="1">
    <citation type="submission" date="2014-09" db="EMBL/GenBank/DDBJ databases">
        <authorList>
            <person name="Magalhaes I.L.F."/>
            <person name="Oliveira U."/>
            <person name="Santos F.R."/>
            <person name="Vidigal T.H.D.A."/>
            <person name="Brescovit A.D."/>
            <person name="Santos A.J."/>
        </authorList>
    </citation>
    <scope>NUCLEOTIDE SEQUENCE</scope>
    <source>
        <tissue evidence="1">Shoot tissue taken approximately 20 cm above the soil surface</tissue>
    </source>
</reference>
<dbReference type="EMBL" id="GBRH01181676">
    <property type="protein sequence ID" value="JAE16220.1"/>
    <property type="molecule type" value="Transcribed_RNA"/>
</dbReference>
<organism evidence="1">
    <name type="scientific">Arundo donax</name>
    <name type="common">Giant reed</name>
    <name type="synonym">Donax arundinaceus</name>
    <dbReference type="NCBI Taxonomy" id="35708"/>
    <lineage>
        <taxon>Eukaryota</taxon>
        <taxon>Viridiplantae</taxon>
        <taxon>Streptophyta</taxon>
        <taxon>Embryophyta</taxon>
        <taxon>Tracheophyta</taxon>
        <taxon>Spermatophyta</taxon>
        <taxon>Magnoliopsida</taxon>
        <taxon>Liliopsida</taxon>
        <taxon>Poales</taxon>
        <taxon>Poaceae</taxon>
        <taxon>PACMAD clade</taxon>
        <taxon>Arundinoideae</taxon>
        <taxon>Arundineae</taxon>
        <taxon>Arundo</taxon>
    </lineage>
</organism>
<dbReference type="AlphaFoldDB" id="A0A0A9FTM7"/>